<feature type="transmembrane region" description="Helical" evidence="1">
    <location>
        <begin position="240"/>
        <end position="260"/>
    </location>
</feature>
<keyword evidence="3" id="KW-1185">Reference proteome</keyword>
<keyword evidence="1" id="KW-0472">Membrane</keyword>
<gene>
    <name evidence="2" type="ORF">SAMN05660923_02639</name>
</gene>
<evidence type="ECO:0000256" key="1">
    <source>
        <dbReference type="SAM" id="Phobius"/>
    </source>
</evidence>
<dbReference type="GO" id="GO:0006419">
    <property type="term" value="P:alanyl-tRNA aminoacylation"/>
    <property type="evidence" value="ECO:0007669"/>
    <property type="project" value="InterPro"/>
</dbReference>
<dbReference type="InterPro" id="IPR018162">
    <property type="entry name" value="Ala-tRNA-ligase_IIc_anticod-bd"/>
</dbReference>
<proteinExistence type="predicted"/>
<keyword evidence="1" id="KW-1133">Transmembrane helix</keyword>
<evidence type="ECO:0000313" key="3">
    <source>
        <dbReference type="Proteomes" id="UP000198828"/>
    </source>
</evidence>
<sequence>MEQLDIKHDNKYSAIWFIVSKEQGIIEDIPNLEDYFEDIGKVFEVLEKLLVENLKLSKENLYIMYDENNLQIKKGILKFNFMDMPYDKERLICSMPINKEAMYVKVNYYYRNGLVSIVNLVFIGQKENQILLDSVIYAERLLFILNKHAHVYEEEFYKNTINVLIAIDDEVEKELYYGITSHLRIILYFYSLGIRPSSKKVGYILRKLEMEVFTYLILNNIKLSKEYVLRIFNSIYENSYFNFPIIGFFICIISLAGYAVSSKENYTTTPDNKILLHISLIGDIISKDKMRD</sequence>
<accession>A0A1H3D8R9</accession>
<keyword evidence="2" id="KW-0030">Aminoacyl-tRNA synthetase</keyword>
<dbReference type="SUPFAM" id="SSF101353">
    <property type="entry name" value="Putative anticodon-binding domain of alanyl-tRNA synthetase (AlaRS)"/>
    <property type="match status" value="1"/>
</dbReference>
<protein>
    <submittedName>
        <fullName evidence="2">tRNA synthetases class II (A)</fullName>
    </submittedName>
</protein>
<dbReference type="GO" id="GO:0004813">
    <property type="term" value="F:alanine-tRNA ligase activity"/>
    <property type="evidence" value="ECO:0007669"/>
    <property type="project" value="InterPro"/>
</dbReference>
<reference evidence="2 3" key="1">
    <citation type="submission" date="2016-10" db="EMBL/GenBank/DDBJ databases">
        <authorList>
            <person name="de Groot N.N."/>
        </authorList>
    </citation>
    <scope>NUCLEOTIDE SEQUENCE [LARGE SCALE GENOMIC DNA]</scope>
    <source>
        <strain evidence="2 3">DSM 23310</strain>
    </source>
</reference>
<dbReference type="AlphaFoldDB" id="A0A1H3D8R9"/>
<organism evidence="2 3">
    <name type="scientific">Tepidimicrobium xylanilyticum</name>
    <dbReference type="NCBI Taxonomy" id="1123352"/>
    <lineage>
        <taxon>Bacteria</taxon>
        <taxon>Bacillati</taxon>
        <taxon>Bacillota</taxon>
        <taxon>Tissierellia</taxon>
        <taxon>Tissierellales</taxon>
        <taxon>Tepidimicrobiaceae</taxon>
        <taxon>Tepidimicrobium</taxon>
    </lineage>
</organism>
<dbReference type="Proteomes" id="UP000198828">
    <property type="component" value="Unassembled WGS sequence"/>
</dbReference>
<keyword evidence="1" id="KW-0812">Transmembrane</keyword>
<dbReference type="GO" id="GO:0005524">
    <property type="term" value="F:ATP binding"/>
    <property type="evidence" value="ECO:0007669"/>
    <property type="project" value="InterPro"/>
</dbReference>
<keyword evidence="2" id="KW-0436">Ligase</keyword>
<dbReference type="OrthoDB" id="2312801at2"/>
<dbReference type="EMBL" id="FNNG01000014">
    <property type="protein sequence ID" value="SDX62853.1"/>
    <property type="molecule type" value="Genomic_DNA"/>
</dbReference>
<name>A0A1H3D8R9_9FIRM</name>
<evidence type="ECO:0000313" key="2">
    <source>
        <dbReference type="EMBL" id="SDX62853.1"/>
    </source>
</evidence>
<dbReference type="RefSeq" id="WP_093754453.1">
    <property type="nucleotide sequence ID" value="NZ_BSYN01000011.1"/>
</dbReference>
<dbReference type="GO" id="GO:0005737">
    <property type="term" value="C:cytoplasm"/>
    <property type="evidence" value="ECO:0007669"/>
    <property type="project" value="InterPro"/>
</dbReference>